<dbReference type="Proteomes" id="UP000326297">
    <property type="component" value="Segment"/>
</dbReference>
<keyword evidence="1" id="KW-0920">Virion tegument</keyword>
<evidence type="ECO:0000256" key="2">
    <source>
        <dbReference type="ARBA" id="ARBA00022812"/>
    </source>
</evidence>
<dbReference type="Pfam" id="PF01677">
    <property type="entry name" value="Herpes_UL7"/>
    <property type="match status" value="1"/>
</dbReference>
<keyword evidence="6" id="KW-1185">Reference proteome</keyword>
<dbReference type="RefSeq" id="YP_010794837.1">
    <property type="nucleotide sequence ID" value="NC_075562.1"/>
</dbReference>
<dbReference type="EMBL" id="MH509440">
    <property type="protein sequence ID" value="QBN85126.1"/>
    <property type="molecule type" value="Genomic_DNA"/>
</dbReference>
<dbReference type="InterPro" id="IPR002600">
    <property type="entry name" value="Herpes_UL7"/>
</dbReference>
<protein>
    <submittedName>
        <fullName evidence="5">Tegument protein UL7-like protein</fullName>
    </submittedName>
</protein>
<evidence type="ECO:0000256" key="4">
    <source>
        <dbReference type="ARBA" id="ARBA00023200"/>
    </source>
</evidence>
<dbReference type="GO" id="GO:0044423">
    <property type="term" value="C:virion component"/>
    <property type="evidence" value="ECO:0007669"/>
    <property type="project" value="UniProtKB-KW"/>
</dbReference>
<keyword evidence="3" id="KW-0946">Virion</keyword>
<name>A0A482F411_9ALPH</name>
<sequence>MENYLPHTIAEELLEASSMASNRIQDITQKLTLHALPRLICEVREVPGLAPVISTTSITNLRVESGTYKLMLTLEGRFEEISCEEYMKECINQAEFKGFVFFVITPIEDKVYSLSIGEIILKNRIVLFNPEDLVDFQLCILQMFMENCTIKEATSSIFVQIYTLLKKLQKNISPSTKFKNLLFTGVNWVLNTLMYSMNHNPFDNNFVLPHHMFVKLILDKNPPSILKAIFITGSSEKFKIPQNTVKCPDGVIKTNSAILNKQLQSQVIRTILYQWWYETEKKLTPDMLFIMYK</sequence>
<dbReference type="HAMAP" id="MF_04038">
    <property type="entry name" value="HSV_CEP1"/>
    <property type="match status" value="1"/>
</dbReference>
<evidence type="ECO:0000256" key="3">
    <source>
        <dbReference type="ARBA" id="ARBA00022844"/>
    </source>
</evidence>
<accession>A0A482F411</accession>
<evidence type="ECO:0000256" key="1">
    <source>
        <dbReference type="ARBA" id="ARBA00022580"/>
    </source>
</evidence>
<organism evidence="5 6">
    <name type="scientific">Phocid alphaherpesvirus 1</name>
    <dbReference type="NCBI Taxonomy" id="47418"/>
    <lineage>
        <taxon>Viruses</taxon>
        <taxon>Duplodnaviria</taxon>
        <taxon>Heunggongvirae</taxon>
        <taxon>Peploviricota</taxon>
        <taxon>Herviviricetes</taxon>
        <taxon>Herpesvirales</taxon>
        <taxon>Orthoherpesviridae</taxon>
        <taxon>Alphaherpesvirinae</taxon>
        <taxon>Varicellovirus</taxon>
        <taxon>Varicellovirus phocidalpha1</taxon>
    </lineage>
</organism>
<dbReference type="GeneID" id="80531852"/>
<reference evidence="5" key="1">
    <citation type="submission" date="2018-06" db="EMBL/GenBank/DDBJ databases">
        <title>Metagenomic Sequencing for Combined Detection of RNA and DNA Viruses in Respiratory Samples From Pediatric Patients.</title>
        <authorList>
            <person name="van Boheemen S."/>
            <person name="van Rijn-Klink A.L."/>
            <person name="Pappas N."/>
            <person name="Carbo E.C."/>
            <person name="van 't Hof P."/>
            <person name="Vorderman R.H.P."/>
            <person name="Mei H."/>
            <person name="Claas E.C.J."/>
            <person name="Kroes A.C.M."/>
            <person name="de Vries J.J.C."/>
        </authorList>
    </citation>
    <scope>NUCLEOTIDE SEQUENCE [LARGE SCALE GENOMIC DNA]</scope>
</reference>
<keyword evidence="2" id="KW-1040">Host Golgi apparatus</keyword>
<dbReference type="KEGG" id="vg:80531852"/>
<evidence type="ECO:0000313" key="6">
    <source>
        <dbReference type="Proteomes" id="UP000326297"/>
    </source>
</evidence>
<proteinExistence type="inferred from homology"/>
<evidence type="ECO:0000313" key="5">
    <source>
        <dbReference type="EMBL" id="QBN85126.1"/>
    </source>
</evidence>
<gene>
    <name evidence="5" type="primary">UL7</name>
</gene>
<keyword evidence="4" id="KW-1035">Host cytoplasm</keyword>